<evidence type="ECO:0000313" key="1">
    <source>
        <dbReference type="EMBL" id="AAR21088.1"/>
    </source>
</evidence>
<dbReference type="EMBL" id="AY450397">
    <property type="protein sequence ID" value="AAR21088.1"/>
    <property type="molecule type" value="Genomic_DNA"/>
</dbReference>
<sequence length="1297" mass="131676">MLNKTDVSMLYITIMGMASEGDGNKYWLDYANNNSLGVSSLANIVLDSPGAAKFFGDSLLAGNEKDFVTKIYSIALGNTSDVDGINYWTKAITGGGEFTDSKGNVISVASLSKGDLIGAMINSMVNGGSAESKAIFEAKAAASDYFADATLGKDISGLNEGTTSKLISEINSASDLDKVKSEIDGLKESIDEAGLNKIALTTENDTITGTEGGDLISGVVGSLASENTLNAGDVIDGGAGSDILKVDLKSNFTGLDSSGVIKGVEKISLLNSGLISRTFDAKGIKDVQTLALNSEKGIEVKNLANIADIELTNLQAANFNVDSIYADKVLDGSADVQNLKVNGVGAKGASVAITADKIENLSLNATGKDSFLKDITSKDVSVKGNANITLEVKAGVNSLDASASSGKVSADLKAADVKTVKGGSGDDKFVVGTKVANVNVDGGAGNDELEINGAGTLKPTVANVEKVTLDATGALTLAMDNAKDVSELNIKGDKGAVTVVNSNISSLNFLSTAEGTNAVTIDSENLATINYKAGTEAAEIKGNLTATKATNLTVNTDALANITSTGATITANSATSMSLNINAEKTAQSLKLSATKLKDLAVVNKSVDGFTIKGDANSLDALSNLNVTTDGKFSFDTITGLAGVSTVTLSGANDKSAVTLGDLGSDKVTQGIALNASGLKGGLEVGNTVTKGSININLNAMSGDAKLGAANSITDNLSISVNGVEGKFETQALKAAASTTVSLTNIKGASTIASLNGATTSLSIENTGDVTISNASSALEGDFSINANNANGLTTGVITANKGAISINANGVSAISVGNLSAKSSITLNAGDASTSVKAGDIAADSVNVDLSKVLGTTTVGKITSDNIIYKASELSADTEGKIALASKGNIQNFKAEVTGSLGDDKIELTPQLLLHSGTLSGDLGGRNRYCRYKWKLQQYTRLKTVNLSGLTNYATSTTKLKAAANDTLTFNGGSGDDSVEVSGTAIASLKVIGDFGGGNLDKLTLGTNTTAITGADSAVTIDITKVTNVDSTEINFTNTATDMSSNALTIKGSESNDQVTLKLAAATTKVKVDGDLGDGNDTFVFNIGAATNTAITDIDLIGLKGVEVGLHGADAATAFDFSGYTGLTTFNATTGADNIKLGTLTESAVVNLGSGDDKIETGAFTASKTLKIAGGEGNDTVYIKASVIVTVGTPEFVEITDFSAGDKITFGAAIAYENKGIGQGDTLKAAAETILGTSDTANTVTALRQYDTYLLYNAAGGSTATLTTSDLIVKLSGTTVNLDSLATSTNDIVFAS</sequence>
<organism evidence="1">
    <name type="scientific">Campylobacter fetus subsp. fetus</name>
    <dbReference type="NCBI Taxonomy" id="32019"/>
    <lineage>
        <taxon>Bacteria</taxon>
        <taxon>Pseudomonadati</taxon>
        <taxon>Campylobacterota</taxon>
        <taxon>Epsilonproteobacteria</taxon>
        <taxon>Campylobacterales</taxon>
        <taxon>Campylobacteraceae</taxon>
        <taxon>Campylobacter</taxon>
    </lineage>
</organism>
<reference evidence="1" key="1">
    <citation type="journal article" date="2004" name="Infect. Immun.">
        <title>Conservation and diversity of sap homologues and their organization among Campylobacter fetus isolates.</title>
        <authorList>
            <person name="Tu Z.C."/>
            <person name="Hui J."/>
            <person name="Blaser M.J."/>
        </authorList>
    </citation>
    <scope>NUCLEOTIDE SEQUENCE</scope>
    <source>
        <strain evidence="1">82-40</strain>
    </source>
</reference>
<dbReference type="PRINTS" id="PR00313">
    <property type="entry name" value="CABNDNGRPT"/>
</dbReference>
<gene>
    <name evidence="1" type="primary">sapA8</name>
</gene>
<proteinExistence type="predicted"/>
<name>Q6STF7_CAMFE</name>
<protein>
    <submittedName>
        <fullName evidence="1">Surface layer protein SapA8</fullName>
    </submittedName>
</protein>
<accession>Q6STF7</accession>